<dbReference type="GO" id="GO:0031965">
    <property type="term" value="C:nuclear membrane"/>
    <property type="evidence" value="ECO:0007669"/>
    <property type="project" value="UniProtKB-SubCell"/>
</dbReference>
<evidence type="ECO:0000256" key="4">
    <source>
        <dbReference type="ARBA" id="ARBA00022833"/>
    </source>
</evidence>
<dbReference type="PANTHER" id="PTHR46527">
    <property type="entry name" value="NUCLEOPORIN-LIKE PROTEIN 2"/>
    <property type="match status" value="1"/>
</dbReference>
<dbReference type="InterPro" id="IPR051767">
    <property type="entry name" value="Nucleoporin_NUP42"/>
</dbReference>
<dbReference type="PROSITE" id="PS50103">
    <property type="entry name" value="ZF_C3H1"/>
    <property type="match status" value="1"/>
</dbReference>
<dbReference type="PANTHER" id="PTHR46527:SF1">
    <property type="entry name" value="NUCLEOPORIN NUP42"/>
    <property type="match status" value="1"/>
</dbReference>
<evidence type="ECO:0000256" key="6">
    <source>
        <dbReference type="ARBA" id="ARBA00037262"/>
    </source>
</evidence>
<dbReference type="GO" id="GO:0008270">
    <property type="term" value="F:zinc ion binding"/>
    <property type="evidence" value="ECO:0007669"/>
    <property type="project" value="UniProtKB-KW"/>
</dbReference>
<dbReference type="Gene3D" id="2.30.30.1190">
    <property type="match status" value="1"/>
</dbReference>
<accession>A0A1E1X617</accession>
<dbReference type="EMBL" id="GFAC01004687">
    <property type="protein sequence ID" value="JAT94501.1"/>
    <property type="molecule type" value="mRNA"/>
</dbReference>
<organism evidence="11">
    <name type="scientific">Amblyomma aureolatum</name>
    <dbReference type="NCBI Taxonomy" id="187763"/>
    <lineage>
        <taxon>Eukaryota</taxon>
        <taxon>Metazoa</taxon>
        <taxon>Ecdysozoa</taxon>
        <taxon>Arthropoda</taxon>
        <taxon>Chelicerata</taxon>
        <taxon>Arachnida</taxon>
        <taxon>Acari</taxon>
        <taxon>Parasitiformes</taxon>
        <taxon>Ixodida</taxon>
        <taxon>Ixodoidea</taxon>
        <taxon>Ixodidae</taxon>
        <taxon>Amblyomminae</taxon>
        <taxon>Amblyomma</taxon>
    </lineage>
</organism>
<evidence type="ECO:0000313" key="11">
    <source>
        <dbReference type="EMBL" id="JAT94501.1"/>
    </source>
</evidence>
<comment type="subcellular location">
    <subcellularLocation>
        <location evidence="1">Nucleus membrane</location>
        <topology evidence="1">Peripheral membrane protein</topology>
        <orientation evidence="1">Cytoplasmic side</orientation>
    </subcellularLocation>
</comment>
<protein>
    <recommendedName>
        <fullName evidence="7">Nucleoporin NUP42</fullName>
    </recommendedName>
    <alternativeName>
        <fullName evidence="8">Nucleoporin-like protein 2</fullName>
    </alternativeName>
</protein>
<feature type="domain" description="C3H1-type" evidence="10">
    <location>
        <begin position="1"/>
        <end position="25"/>
    </location>
</feature>
<dbReference type="InterPro" id="IPR041367">
    <property type="entry name" value="Znf-CCCH_4"/>
</dbReference>
<evidence type="ECO:0000256" key="8">
    <source>
        <dbReference type="ARBA" id="ARBA00042384"/>
    </source>
</evidence>
<sequence>MSVCWYYMEGRCRFGDRCRYLHPPLEYDDEEEYVEPRTSHSGKASNFDFTAALQNVRHHEQEEQYRKENYQRRYGDTYHSPLRNRHTNSSYYEHEPQQQNRFHVLRGTSGSDISVKAAAGKFDFKALQQVAKTEECRNSTEPSSDEAAVVSDMKQWQAGGQWLFTSYGPFGNAVSYPGFSDVSMEESRLDYYNSCRAGTVRDWAVRMKQAALNVQQNIQHLISMPSDVKDCLKKLRHDAAGVVLSTLSSKPVGGLLQASAASTAATVATTLQPQLQAASLQSKPLASMANTQRKAEAKQLYTPEENLTPEEKEQFLAQHFTPGKIPLRPPPRQYCALD</sequence>
<reference evidence="11" key="1">
    <citation type="journal article" date="2017" name="Front. Cell. Infect. Microbiol.">
        <title>The Distinct Transcriptional Response of the Midgut of Amblyomma sculptum and Amblyomma aureolatum Ticks to Rickettsia rickettsii Correlates to Their Differences in Susceptibility to Infection.</title>
        <authorList>
            <person name="Martins L.A."/>
            <person name="Galletti M.F.B.M."/>
            <person name="Ribeiro J.M."/>
            <person name="Fujita A."/>
            <person name="Costa F.B."/>
            <person name="Labruna M.B."/>
            <person name="Daffre S."/>
            <person name="Fogaca A.C."/>
        </authorList>
    </citation>
    <scope>NUCLEOTIDE SEQUENCE</scope>
</reference>
<evidence type="ECO:0000256" key="3">
    <source>
        <dbReference type="ARBA" id="ARBA00022771"/>
    </source>
</evidence>
<evidence type="ECO:0000256" key="9">
    <source>
        <dbReference type="PROSITE-ProRule" id="PRU00723"/>
    </source>
</evidence>
<proteinExistence type="evidence at transcript level"/>
<dbReference type="AlphaFoldDB" id="A0A1E1X617"/>
<keyword evidence="2 9" id="KW-0479">Metal-binding</keyword>
<feature type="zinc finger region" description="C3H1-type" evidence="9">
    <location>
        <begin position="1"/>
        <end position="25"/>
    </location>
</feature>
<dbReference type="SUPFAM" id="SSF90229">
    <property type="entry name" value="CCCH zinc finger"/>
    <property type="match status" value="1"/>
</dbReference>
<keyword evidence="3 9" id="KW-0863">Zinc-finger</keyword>
<keyword evidence="5" id="KW-0539">Nucleus</keyword>
<dbReference type="Pfam" id="PF18044">
    <property type="entry name" value="zf-CCCH_4"/>
    <property type="match status" value="1"/>
</dbReference>
<comment type="function">
    <text evidence="6">Required for the export of mRNAs containing poly(A) tails from the nucleus into the cytoplasm.</text>
</comment>
<evidence type="ECO:0000259" key="10">
    <source>
        <dbReference type="PROSITE" id="PS50103"/>
    </source>
</evidence>
<dbReference type="InterPro" id="IPR000571">
    <property type="entry name" value="Znf_CCCH"/>
</dbReference>
<name>A0A1E1X617_9ACAR</name>
<evidence type="ECO:0000256" key="5">
    <source>
        <dbReference type="ARBA" id="ARBA00023242"/>
    </source>
</evidence>
<evidence type="ECO:0000256" key="7">
    <source>
        <dbReference type="ARBA" id="ARBA00039886"/>
    </source>
</evidence>
<dbReference type="InterPro" id="IPR036855">
    <property type="entry name" value="Znf_CCCH_sf"/>
</dbReference>
<keyword evidence="4 9" id="KW-0862">Zinc</keyword>
<evidence type="ECO:0000256" key="1">
    <source>
        <dbReference type="ARBA" id="ARBA00004335"/>
    </source>
</evidence>
<evidence type="ECO:0000256" key="2">
    <source>
        <dbReference type="ARBA" id="ARBA00022723"/>
    </source>
</evidence>